<evidence type="ECO:0000313" key="1">
    <source>
        <dbReference type="EMBL" id="DAF49627.1"/>
    </source>
</evidence>
<protein>
    <submittedName>
        <fullName evidence="1">Uncharacterized protein</fullName>
    </submittedName>
</protein>
<name>A0A8S5SFK8_9CAUD</name>
<accession>A0A8S5SFK8</accession>
<organism evidence="1">
    <name type="scientific">Myoviridae sp. ctuev19</name>
    <dbReference type="NCBI Taxonomy" id="2827716"/>
    <lineage>
        <taxon>Viruses</taxon>
        <taxon>Duplodnaviria</taxon>
        <taxon>Heunggongvirae</taxon>
        <taxon>Uroviricota</taxon>
        <taxon>Caudoviricetes</taxon>
    </lineage>
</organism>
<proteinExistence type="predicted"/>
<sequence length="91" mass="10258">MLNIVTPEYTRADWNRDQTFNAKPGQLIAAEIYDHMLNCMPPYHLPEETCGMVSAGFLMGEPAASDQRGALYHAFGCKSGKYIYLGLYHRV</sequence>
<dbReference type="EMBL" id="BK032585">
    <property type="protein sequence ID" value="DAF49627.1"/>
    <property type="molecule type" value="Genomic_DNA"/>
</dbReference>
<reference evidence="1" key="1">
    <citation type="journal article" date="2021" name="Proc. Natl. Acad. Sci. U.S.A.">
        <title>A Catalog of Tens of Thousands of Viruses from Human Metagenomes Reveals Hidden Associations with Chronic Diseases.</title>
        <authorList>
            <person name="Tisza M.J."/>
            <person name="Buck C.B."/>
        </authorList>
    </citation>
    <scope>NUCLEOTIDE SEQUENCE</scope>
    <source>
        <strain evidence="1">Ctuev19</strain>
    </source>
</reference>